<dbReference type="PRINTS" id="PR00862">
    <property type="entry name" value="PROLIGOPTASE"/>
</dbReference>
<dbReference type="GO" id="GO:0005829">
    <property type="term" value="C:cytosol"/>
    <property type="evidence" value="ECO:0007669"/>
    <property type="project" value="TreeGrafter"/>
</dbReference>
<accession>A0A8E0S789</accession>
<dbReference type="Gene3D" id="2.130.10.120">
    <property type="entry name" value="Prolyl oligopeptidase, N-terminal domain"/>
    <property type="match status" value="1"/>
</dbReference>
<dbReference type="PANTHER" id="PTHR42881">
    <property type="entry name" value="PROLYL ENDOPEPTIDASE"/>
    <property type="match status" value="1"/>
</dbReference>
<evidence type="ECO:0000313" key="11">
    <source>
        <dbReference type="Proteomes" id="UP000728185"/>
    </source>
</evidence>
<dbReference type="InterPro" id="IPR029058">
    <property type="entry name" value="AB_hydrolase_fold"/>
</dbReference>
<dbReference type="FunFam" id="3.40.50.1820:FF:000005">
    <property type="entry name" value="Prolyl endopeptidase"/>
    <property type="match status" value="1"/>
</dbReference>
<dbReference type="InterPro" id="IPR002471">
    <property type="entry name" value="Pept_S9_AS"/>
</dbReference>
<dbReference type="InterPro" id="IPR051167">
    <property type="entry name" value="Prolyl_oligopep/macrocyclase"/>
</dbReference>
<dbReference type="InterPro" id="IPR002470">
    <property type="entry name" value="Peptidase_S9A"/>
</dbReference>
<feature type="domain" description="Peptidase S9 prolyl oligopeptidase catalytic" evidence="8">
    <location>
        <begin position="508"/>
        <end position="716"/>
    </location>
</feature>
<dbReference type="Gene3D" id="3.40.50.1820">
    <property type="entry name" value="alpha/beta hydrolase"/>
    <property type="match status" value="1"/>
</dbReference>
<keyword evidence="11" id="KW-1185">Reference proteome</keyword>
<proteinExistence type="inferred from homology"/>
<keyword evidence="4 7" id="KW-0645">Protease</keyword>
<dbReference type="InterPro" id="IPR023302">
    <property type="entry name" value="Pept_S9A_N"/>
</dbReference>
<feature type="domain" description="Peptidase S9A N-terminal" evidence="9">
    <location>
        <begin position="32"/>
        <end position="439"/>
    </location>
</feature>
<dbReference type="AlphaFoldDB" id="A0A8E0S789"/>
<comment type="catalytic activity">
    <reaction evidence="1">
        <text>Hydrolysis of Pro-|-Xaa &gt;&gt; Ala-|-Xaa in oligopeptides.</text>
        <dbReference type="EC" id="3.4.21.26"/>
    </reaction>
</comment>
<reference evidence="10" key="1">
    <citation type="submission" date="2019-05" db="EMBL/GenBank/DDBJ databases">
        <title>Annotation for the trematode Fasciolopsis buski.</title>
        <authorList>
            <person name="Choi Y.-J."/>
        </authorList>
    </citation>
    <scope>NUCLEOTIDE SEQUENCE</scope>
    <source>
        <strain evidence="10">HT</strain>
        <tissue evidence="10">Whole worm</tissue>
    </source>
</reference>
<dbReference type="GO" id="GO:0006508">
    <property type="term" value="P:proteolysis"/>
    <property type="evidence" value="ECO:0007669"/>
    <property type="project" value="UniProtKB-KW"/>
</dbReference>
<dbReference type="InterPro" id="IPR001375">
    <property type="entry name" value="Peptidase_S9_cat"/>
</dbReference>
<name>A0A8E0S789_9TREM</name>
<dbReference type="Proteomes" id="UP000728185">
    <property type="component" value="Unassembled WGS sequence"/>
</dbReference>
<dbReference type="OrthoDB" id="248387at2759"/>
<dbReference type="Pfam" id="PF00326">
    <property type="entry name" value="Peptidase_S9"/>
    <property type="match status" value="1"/>
</dbReference>
<dbReference type="Pfam" id="PF02897">
    <property type="entry name" value="Peptidase_S9_N"/>
    <property type="match status" value="1"/>
</dbReference>
<evidence type="ECO:0000256" key="3">
    <source>
        <dbReference type="ARBA" id="ARBA00016310"/>
    </source>
</evidence>
<protein>
    <recommendedName>
        <fullName evidence="3 7">Prolyl endopeptidase</fullName>
        <ecNumber evidence="7">3.4.21.-</ecNumber>
    </recommendedName>
</protein>
<sequence>MFRIITRNLTNPRVSLPFASVTMPKLSASLYPEVRRDEKCIENHFGVEIPDPYRWLEDPDSTETGAFVEAQNKVTETYLNRCPNKEQMRQRLKEIWNYERFSCPFRSGQYYYFWLNTGLQNQSVLYRLKDLTDTPTVFLDPNQIDPDGLTSVRTYSFSEEGQYLAYGLSYGGSDWSEVKFKRSDTGELLPDVLNHVKFSSIEWTHDEKGVFYCMFRDHEGKADGTETTSNQNQKLMYHRLGTDQSEDILCYERPDHPTWLFAAEVSVCGRYVFVGIQEGCEPKNQLYYCDLKKTNYQITSPLQLISIVDRFEAVFEYVVNDGSVLTLRTNLDAPMYKLITIDLENPDRKHWKDLIPHDENALLEMANCTNKNNLIVSHLKDVKSSLSVHDLFTGAKVADLDLPLGSVSGITGRKRDTMAFVQFTSFLTPGTVFKCDLTQRPPKLDLFREAKLNGVDLSGFTVRQIFYESKDKTRIPMFIVGPKELNLNGSYPCQLYGYGGFDIAVTPSFSVSRLLLLLHFDGVVAIANIRGGGEYGKRWHDGGRRKLKQNCFDDFQAAAEYLLRERYTCRDKLYIVGGSNGGLLVCACCNQRPDLFGAAIAQVPVCDLLRFHKFTIGHAWVSDYGDPEVEEDFKVLLKYSPLHNVHIPQDPTAHYPALMILTADHDDRVVPLHSFKFISTLQAAMGDRNDPIHCRPLLTRIETKAGHGAGKPTSKMVR</sequence>
<dbReference type="GO" id="GO:0004252">
    <property type="term" value="F:serine-type endopeptidase activity"/>
    <property type="evidence" value="ECO:0007669"/>
    <property type="project" value="UniProtKB-UniRule"/>
</dbReference>
<keyword evidence="6 7" id="KW-0720">Serine protease</keyword>
<evidence type="ECO:0000256" key="4">
    <source>
        <dbReference type="ARBA" id="ARBA00022670"/>
    </source>
</evidence>
<dbReference type="SUPFAM" id="SSF50993">
    <property type="entry name" value="Peptidase/esterase 'gauge' domain"/>
    <property type="match status" value="1"/>
</dbReference>
<evidence type="ECO:0000256" key="6">
    <source>
        <dbReference type="ARBA" id="ARBA00022825"/>
    </source>
</evidence>
<dbReference type="EMBL" id="LUCM01001708">
    <property type="protein sequence ID" value="KAA0198485.1"/>
    <property type="molecule type" value="Genomic_DNA"/>
</dbReference>
<dbReference type="GO" id="GO:0070012">
    <property type="term" value="F:oligopeptidase activity"/>
    <property type="evidence" value="ECO:0007669"/>
    <property type="project" value="TreeGrafter"/>
</dbReference>
<evidence type="ECO:0000256" key="1">
    <source>
        <dbReference type="ARBA" id="ARBA00001070"/>
    </source>
</evidence>
<evidence type="ECO:0000256" key="2">
    <source>
        <dbReference type="ARBA" id="ARBA00005228"/>
    </source>
</evidence>
<keyword evidence="5 7" id="KW-0378">Hydrolase</keyword>
<comment type="caution">
    <text evidence="10">The sequence shown here is derived from an EMBL/GenBank/DDBJ whole genome shotgun (WGS) entry which is preliminary data.</text>
</comment>
<dbReference type="PANTHER" id="PTHR42881:SF2">
    <property type="entry name" value="PROLYL ENDOPEPTIDASE"/>
    <property type="match status" value="1"/>
</dbReference>
<dbReference type="PROSITE" id="PS00708">
    <property type="entry name" value="PRO_ENDOPEP_SER"/>
    <property type="match status" value="1"/>
</dbReference>
<evidence type="ECO:0000259" key="8">
    <source>
        <dbReference type="Pfam" id="PF00326"/>
    </source>
</evidence>
<evidence type="ECO:0000259" key="9">
    <source>
        <dbReference type="Pfam" id="PF02897"/>
    </source>
</evidence>
<dbReference type="FunFam" id="2.130.10.120:FF:000001">
    <property type="entry name" value="Prolyl endopeptidase"/>
    <property type="match status" value="1"/>
</dbReference>
<evidence type="ECO:0000256" key="5">
    <source>
        <dbReference type="ARBA" id="ARBA00022801"/>
    </source>
</evidence>
<organism evidence="10 11">
    <name type="scientific">Fasciolopsis buskii</name>
    <dbReference type="NCBI Taxonomy" id="27845"/>
    <lineage>
        <taxon>Eukaryota</taxon>
        <taxon>Metazoa</taxon>
        <taxon>Spiralia</taxon>
        <taxon>Lophotrochozoa</taxon>
        <taxon>Platyhelminthes</taxon>
        <taxon>Trematoda</taxon>
        <taxon>Digenea</taxon>
        <taxon>Plagiorchiida</taxon>
        <taxon>Echinostomata</taxon>
        <taxon>Echinostomatoidea</taxon>
        <taxon>Fasciolidae</taxon>
        <taxon>Fasciolopsis</taxon>
    </lineage>
</organism>
<dbReference type="SUPFAM" id="SSF53474">
    <property type="entry name" value="alpha/beta-Hydrolases"/>
    <property type="match status" value="1"/>
</dbReference>
<evidence type="ECO:0000256" key="7">
    <source>
        <dbReference type="RuleBase" id="RU368024"/>
    </source>
</evidence>
<dbReference type="EC" id="3.4.21.-" evidence="7"/>
<gene>
    <name evidence="10" type="ORF">FBUS_08550</name>
</gene>
<comment type="similarity">
    <text evidence="2 7">Belongs to the peptidase S9A family.</text>
</comment>
<evidence type="ECO:0000313" key="10">
    <source>
        <dbReference type="EMBL" id="KAA0198485.1"/>
    </source>
</evidence>